<feature type="transmembrane region" description="Helical" evidence="1">
    <location>
        <begin position="29"/>
        <end position="57"/>
    </location>
</feature>
<dbReference type="RefSeq" id="WP_129520165.1">
    <property type="nucleotide sequence ID" value="NZ_SDPN01000009.1"/>
</dbReference>
<reference evidence="2 3" key="1">
    <citation type="submission" date="2019-01" db="EMBL/GenBank/DDBJ databases">
        <title>Agromyces.</title>
        <authorList>
            <person name="Li J."/>
        </authorList>
    </citation>
    <scope>NUCLEOTIDE SEQUENCE [LARGE SCALE GENOMIC DNA]</scope>
    <source>
        <strain evidence="2 3">DSM 15934</strain>
    </source>
</reference>
<keyword evidence="1" id="KW-0812">Transmembrane</keyword>
<protein>
    <recommendedName>
        <fullName evidence="4">DUF4386 family protein</fullName>
    </recommendedName>
</protein>
<dbReference type="Proteomes" id="UP000293865">
    <property type="component" value="Unassembled WGS sequence"/>
</dbReference>
<comment type="caution">
    <text evidence="2">The sequence shown here is derived from an EMBL/GenBank/DDBJ whole genome shotgun (WGS) entry which is preliminary data.</text>
</comment>
<sequence>MKARISSTVSADVAALSPRRRWEGPSGMFAALFLTAGAAVVTLMLVSGGLNLALLQYASGGQPDPAALPALTVLNEWVGAAILPASLAMFLGAAVAILTTRALPRWLGWLAAATVVLQLISLAGVFQTAIEGVVGIAAFSGFLLFLVWVLATSGVLLLRPGRQPAGA</sequence>
<evidence type="ECO:0000256" key="1">
    <source>
        <dbReference type="SAM" id="Phobius"/>
    </source>
</evidence>
<evidence type="ECO:0000313" key="3">
    <source>
        <dbReference type="Proteomes" id="UP000293865"/>
    </source>
</evidence>
<dbReference type="OrthoDB" id="326446at2"/>
<proteinExistence type="predicted"/>
<feature type="transmembrane region" description="Helical" evidence="1">
    <location>
        <begin position="77"/>
        <end position="99"/>
    </location>
</feature>
<organism evidence="2 3">
    <name type="scientific">Agromyces albus</name>
    <dbReference type="NCBI Taxonomy" id="205332"/>
    <lineage>
        <taxon>Bacteria</taxon>
        <taxon>Bacillati</taxon>
        <taxon>Actinomycetota</taxon>
        <taxon>Actinomycetes</taxon>
        <taxon>Micrococcales</taxon>
        <taxon>Microbacteriaceae</taxon>
        <taxon>Agromyces</taxon>
    </lineage>
</organism>
<feature type="transmembrane region" description="Helical" evidence="1">
    <location>
        <begin position="106"/>
        <end position="130"/>
    </location>
</feature>
<dbReference type="EMBL" id="SDPN01000009">
    <property type="protein sequence ID" value="RXZ71858.1"/>
    <property type="molecule type" value="Genomic_DNA"/>
</dbReference>
<evidence type="ECO:0000313" key="2">
    <source>
        <dbReference type="EMBL" id="RXZ71858.1"/>
    </source>
</evidence>
<keyword evidence="1" id="KW-1133">Transmembrane helix</keyword>
<dbReference type="AlphaFoldDB" id="A0A4Q2L1C8"/>
<gene>
    <name evidence="2" type="ORF">ESP51_06925</name>
</gene>
<keyword evidence="1" id="KW-0472">Membrane</keyword>
<evidence type="ECO:0008006" key="4">
    <source>
        <dbReference type="Google" id="ProtNLM"/>
    </source>
</evidence>
<keyword evidence="3" id="KW-1185">Reference proteome</keyword>
<feature type="transmembrane region" description="Helical" evidence="1">
    <location>
        <begin position="136"/>
        <end position="158"/>
    </location>
</feature>
<accession>A0A4Q2L1C8</accession>
<name>A0A4Q2L1C8_9MICO</name>